<organism evidence="1 2">
    <name type="scientific">Portunus trituberculatus</name>
    <name type="common">Swimming crab</name>
    <name type="synonym">Neptunus trituberculatus</name>
    <dbReference type="NCBI Taxonomy" id="210409"/>
    <lineage>
        <taxon>Eukaryota</taxon>
        <taxon>Metazoa</taxon>
        <taxon>Ecdysozoa</taxon>
        <taxon>Arthropoda</taxon>
        <taxon>Crustacea</taxon>
        <taxon>Multicrustacea</taxon>
        <taxon>Malacostraca</taxon>
        <taxon>Eumalacostraca</taxon>
        <taxon>Eucarida</taxon>
        <taxon>Decapoda</taxon>
        <taxon>Pleocyemata</taxon>
        <taxon>Brachyura</taxon>
        <taxon>Eubrachyura</taxon>
        <taxon>Portunoidea</taxon>
        <taxon>Portunidae</taxon>
        <taxon>Portuninae</taxon>
        <taxon>Portunus</taxon>
    </lineage>
</organism>
<comment type="caution">
    <text evidence="1">The sequence shown here is derived from an EMBL/GenBank/DDBJ whole genome shotgun (WGS) entry which is preliminary data.</text>
</comment>
<accession>A0A5B7HL57</accession>
<dbReference type="AlphaFoldDB" id="A0A5B7HL57"/>
<keyword evidence="2" id="KW-1185">Reference proteome</keyword>
<sequence>MQENVTLMTTLAQLADKEGVGEAREPLFTTMFVTFDSETLAPSEEAQPTFGPWTGFKPVRLETLGSQSTHGSTVPWRDP</sequence>
<dbReference type="EMBL" id="VSRR010029453">
    <property type="protein sequence ID" value="MPC69458.1"/>
    <property type="molecule type" value="Genomic_DNA"/>
</dbReference>
<proteinExistence type="predicted"/>
<reference evidence="1 2" key="1">
    <citation type="submission" date="2019-05" db="EMBL/GenBank/DDBJ databases">
        <title>Another draft genome of Portunus trituberculatus and its Hox gene families provides insights of decapod evolution.</title>
        <authorList>
            <person name="Jeong J.-H."/>
            <person name="Song I."/>
            <person name="Kim S."/>
            <person name="Choi T."/>
            <person name="Kim D."/>
            <person name="Ryu S."/>
            <person name="Kim W."/>
        </authorList>
    </citation>
    <scope>NUCLEOTIDE SEQUENCE [LARGE SCALE GENOMIC DNA]</scope>
    <source>
        <tissue evidence="1">Muscle</tissue>
    </source>
</reference>
<name>A0A5B7HL57_PORTR</name>
<protein>
    <submittedName>
        <fullName evidence="1">Uncharacterized protein</fullName>
    </submittedName>
</protein>
<evidence type="ECO:0000313" key="2">
    <source>
        <dbReference type="Proteomes" id="UP000324222"/>
    </source>
</evidence>
<evidence type="ECO:0000313" key="1">
    <source>
        <dbReference type="EMBL" id="MPC69458.1"/>
    </source>
</evidence>
<gene>
    <name evidence="1" type="ORF">E2C01_063683</name>
</gene>
<dbReference type="Proteomes" id="UP000324222">
    <property type="component" value="Unassembled WGS sequence"/>
</dbReference>